<protein>
    <recommendedName>
        <fullName evidence="8">Ribonuclease Z</fullName>
        <shortName evidence="8">RNase Z</shortName>
        <ecNumber evidence="8">3.1.26.11</ecNumber>
    </recommendedName>
    <alternativeName>
        <fullName evidence="8">tRNA 3 endonuclease</fullName>
    </alternativeName>
    <alternativeName>
        <fullName evidence="8">tRNase Z</fullName>
    </alternativeName>
</protein>
<keyword evidence="6 8" id="KW-0378">Hydrolase</keyword>
<evidence type="ECO:0000256" key="5">
    <source>
        <dbReference type="ARBA" id="ARBA00022759"/>
    </source>
</evidence>
<gene>
    <name evidence="8 10" type="primary">rnz</name>
    <name evidence="10" type="ORF">NMY3_00421</name>
</gene>
<evidence type="ECO:0000256" key="8">
    <source>
        <dbReference type="HAMAP-Rule" id="MF_01818"/>
    </source>
</evidence>
<comment type="catalytic activity">
    <reaction evidence="8">
        <text>Endonucleolytic cleavage of RNA, removing extra 3' nucleotides from tRNA precursor, generating 3' termini of tRNAs. A 3'-hydroxy group is left at the tRNA terminus and a 5'-phosphoryl group is left at the trailer molecule.</text>
        <dbReference type="EC" id="3.1.26.11"/>
    </reaction>
</comment>
<dbReference type="CDD" id="cd07717">
    <property type="entry name" value="RNaseZ_ZiPD-like_MBL-fold"/>
    <property type="match status" value="1"/>
</dbReference>
<dbReference type="InterPro" id="IPR013471">
    <property type="entry name" value="RNase_Z/BN"/>
</dbReference>
<sequence>MVNLEVIFLGTSAAMPAEDRSLSSLVVNRNGTLLIFDAGEGMQYNFIRTGLGFNRKTMIFITHMHSDHILGILGFLQTLSLQGRKAGVDIFGPELLYDFLVENMKLLPIKLTFQLDIHVIPNSQGTIVEEKDYKILYCKSEHGPNICSYAYCLLENDRPGKFNVGRAKELGIPEGELYGSLQKGVDVIYDDKLFYSHDIVGPTRPGRKIGISGDTRPSDSLCDFFRNCDLLIFESTFSSNELTKAIESYHSTAIETATLAKMASVRRLCLTHFSSRYKDLNVLLYEAKSIFFHTELAFDLKIIPVHYLK</sequence>
<reference evidence="11" key="1">
    <citation type="submission" date="2015-10" db="EMBL/GenBank/DDBJ databases">
        <title>Niche specialization of a soil ammonia-oxidizing archaeon, Candidatus Nitrosocosmicus oleophilus.</title>
        <authorList>
            <person name="Jung M.-Y."/>
            <person name="Rhee S.-K."/>
        </authorList>
    </citation>
    <scope>NUCLEOTIDE SEQUENCE [LARGE SCALE GENOMIC DNA]</scope>
    <source>
        <strain evidence="11">MY3</strain>
    </source>
</reference>
<name>A0A654LTB8_9ARCH</name>
<keyword evidence="4 8" id="KW-0479">Metal-binding</keyword>
<comment type="function">
    <text evidence="8">Zinc phosphodiesterase, which displays some tRNA 3'-processing endonuclease activity. Probably involved in tRNA maturation, by removing a 3'-trailer from precursor tRNA.</text>
</comment>
<dbReference type="EMBL" id="CP012850">
    <property type="protein sequence ID" value="ALI34634.1"/>
    <property type="molecule type" value="Genomic_DNA"/>
</dbReference>
<dbReference type="InterPro" id="IPR036866">
    <property type="entry name" value="RibonucZ/Hydroxyglut_hydro"/>
</dbReference>
<dbReference type="AlphaFoldDB" id="A0A654LTB8"/>
<feature type="domain" description="Metallo-beta-lactamase" evidence="9">
    <location>
        <begin position="20"/>
        <end position="181"/>
    </location>
</feature>
<dbReference type="Proteomes" id="UP000058925">
    <property type="component" value="Chromosome"/>
</dbReference>
<dbReference type="SUPFAM" id="SSF56281">
    <property type="entry name" value="Metallo-hydrolase/oxidoreductase"/>
    <property type="match status" value="1"/>
</dbReference>
<comment type="similarity">
    <text evidence="8">Belongs to the RNase Z family.</text>
</comment>
<keyword evidence="11" id="KW-1185">Reference proteome</keyword>
<evidence type="ECO:0000256" key="2">
    <source>
        <dbReference type="ARBA" id="ARBA00022694"/>
    </source>
</evidence>
<dbReference type="Gene3D" id="3.60.15.10">
    <property type="entry name" value="Ribonuclease Z/Hydroxyacylglutathione hydrolase-like"/>
    <property type="match status" value="1"/>
</dbReference>
<proteinExistence type="inferred from homology"/>
<feature type="binding site" evidence="8">
    <location>
        <position position="214"/>
    </location>
    <ligand>
        <name>Zn(2+)</name>
        <dbReference type="ChEBI" id="CHEBI:29105"/>
        <label>1</label>
        <note>catalytic</note>
    </ligand>
</feature>
<evidence type="ECO:0000259" key="9">
    <source>
        <dbReference type="SMART" id="SM00849"/>
    </source>
</evidence>
<feature type="binding site" evidence="8">
    <location>
        <position position="65"/>
    </location>
    <ligand>
        <name>Zn(2+)</name>
        <dbReference type="ChEBI" id="CHEBI:29105"/>
        <label>1</label>
        <note>catalytic</note>
    </ligand>
</feature>
<feature type="active site" description="Proton acceptor" evidence="8">
    <location>
        <position position="67"/>
    </location>
</feature>
<dbReference type="PANTHER" id="PTHR46018:SF2">
    <property type="entry name" value="ZINC PHOSPHODIESTERASE ELAC PROTEIN 1"/>
    <property type="match status" value="1"/>
</dbReference>
<dbReference type="EC" id="3.1.26.11" evidence="8"/>
<evidence type="ECO:0000256" key="1">
    <source>
        <dbReference type="ARBA" id="ARBA00011738"/>
    </source>
</evidence>
<dbReference type="InterPro" id="IPR001279">
    <property type="entry name" value="Metallo-B-lactamas"/>
</dbReference>
<comment type="cofactor">
    <cofactor evidence="8">
        <name>Zn(2+)</name>
        <dbReference type="ChEBI" id="CHEBI:29105"/>
    </cofactor>
    <text evidence="8">Binds 2 Zn(2+) ions.</text>
</comment>
<dbReference type="OrthoDB" id="85118at2157"/>
<feature type="binding site" evidence="8">
    <location>
        <position position="142"/>
    </location>
    <ligand>
        <name>Zn(2+)</name>
        <dbReference type="ChEBI" id="CHEBI:29105"/>
        <label>1</label>
        <note>catalytic</note>
    </ligand>
</feature>
<keyword evidence="3 8" id="KW-0540">Nuclease</keyword>
<evidence type="ECO:0000313" key="11">
    <source>
        <dbReference type="Proteomes" id="UP000058925"/>
    </source>
</evidence>
<feature type="binding site" evidence="8">
    <location>
        <position position="67"/>
    </location>
    <ligand>
        <name>Zn(2+)</name>
        <dbReference type="ChEBI" id="CHEBI:29105"/>
        <label>2</label>
        <note>catalytic</note>
    </ligand>
</feature>
<dbReference type="NCBIfam" id="NF000801">
    <property type="entry name" value="PRK00055.1-3"/>
    <property type="match status" value="1"/>
</dbReference>
<dbReference type="GO" id="GO:0008270">
    <property type="term" value="F:zinc ion binding"/>
    <property type="evidence" value="ECO:0007669"/>
    <property type="project" value="UniProtKB-UniRule"/>
</dbReference>
<feature type="binding site" evidence="8">
    <location>
        <position position="214"/>
    </location>
    <ligand>
        <name>Zn(2+)</name>
        <dbReference type="ChEBI" id="CHEBI:29105"/>
        <label>2</label>
        <note>catalytic</note>
    </ligand>
</feature>
<dbReference type="KEGG" id="taa:NMY3_00421"/>
<feature type="binding site" evidence="8">
    <location>
        <position position="68"/>
    </location>
    <ligand>
        <name>Zn(2+)</name>
        <dbReference type="ChEBI" id="CHEBI:29105"/>
        <label>2</label>
        <note>catalytic</note>
    </ligand>
</feature>
<evidence type="ECO:0000256" key="6">
    <source>
        <dbReference type="ARBA" id="ARBA00022801"/>
    </source>
</evidence>
<evidence type="ECO:0000256" key="7">
    <source>
        <dbReference type="ARBA" id="ARBA00022833"/>
    </source>
</evidence>
<feature type="binding site" evidence="8">
    <location>
        <position position="63"/>
    </location>
    <ligand>
        <name>Zn(2+)</name>
        <dbReference type="ChEBI" id="CHEBI:29105"/>
        <label>1</label>
        <note>catalytic</note>
    </ligand>
</feature>
<keyword evidence="7 8" id="KW-0862">Zinc</keyword>
<dbReference type="HAMAP" id="MF_01818">
    <property type="entry name" value="RNase_Z_BN"/>
    <property type="match status" value="1"/>
</dbReference>
<evidence type="ECO:0000256" key="4">
    <source>
        <dbReference type="ARBA" id="ARBA00022723"/>
    </source>
</evidence>
<dbReference type="PANTHER" id="PTHR46018">
    <property type="entry name" value="ZINC PHOSPHODIESTERASE ELAC PROTEIN 1"/>
    <property type="match status" value="1"/>
</dbReference>
<dbReference type="NCBIfam" id="TIGR02651">
    <property type="entry name" value="RNase_Z"/>
    <property type="match status" value="1"/>
</dbReference>
<organism evidence="10 11">
    <name type="scientific">Candidatus Nitrosocosmicus oleophilus</name>
    <dbReference type="NCBI Taxonomy" id="1353260"/>
    <lineage>
        <taxon>Archaea</taxon>
        <taxon>Nitrososphaerota</taxon>
        <taxon>Nitrososphaeria</taxon>
        <taxon>Nitrososphaerales</taxon>
        <taxon>Nitrososphaeraceae</taxon>
        <taxon>Candidatus Nitrosocosmicus</taxon>
    </lineage>
</organism>
<evidence type="ECO:0000256" key="3">
    <source>
        <dbReference type="ARBA" id="ARBA00022722"/>
    </source>
</evidence>
<dbReference type="SMART" id="SM00849">
    <property type="entry name" value="Lactamase_B"/>
    <property type="match status" value="1"/>
</dbReference>
<comment type="subunit">
    <text evidence="1 8">Homodimer.</text>
</comment>
<feature type="binding site" evidence="8">
    <location>
        <position position="272"/>
    </location>
    <ligand>
        <name>Zn(2+)</name>
        <dbReference type="ChEBI" id="CHEBI:29105"/>
        <label>2</label>
        <note>catalytic</note>
    </ligand>
</feature>
<accession>A0A654LTB8</accession>
<keyword evidence="2 8" id="KW-0819">tRNA processing</keyword>
<keyword evidence="5 8" id="KW-0255">Endonuclease</keyword>
<dbReference type="GO" id="GO:0042781">
    <property type="term" value="F:3'-tRNA processing endoribonuclease activity"/>
    <property type="evidence" value="ECO:0007669"/>
    <property type="project" value="UniProtKB-UniRule"/>
</dbReference>
<evidence type="ECO:0000313" key="10">
    <source>
        <dbReference type="EMBL" id="ALI34634.1"/>
    </source>
</evidence>
<dbReference type="Pfam" id="PF23023">
    <property type="entry name" value="Anti-Pycsar_Apyc1"/>
    <property type="match status" value="1"/>
</dbReference>